<dbReference type="InterPro" id="IPR011110">
    <property type="entry name" value="Reg_prop"/>
</dbReference>
<dbReference type="InterPro" id="IPR013783">
    <property type="entry name" value="Ig-like_fold"/>
</dbReference>
<dbReference type="Gene3D" id="1.10.10.60">
    <property type="entry name" value="Homeodomain-like"/>
    <property type="match status" value="1"/>
</dbReference>
<evidence type="ECO:0000313" key="12">
    <source>
        <dbReference type="EMBL" id="MCC4214155.1"/>
    </source>
</evidence>
<dbReference type="EC" id="2.7.13.3" evidence="2"/>
<dbReference type="Pfam" id="PF02518">
    <property type="entry name" value="HATPase_c"/>
    <property type="match status" value="1"/>
</dbReference>
<feature type="domain" description="Histidine kinase" evidence="10">
    <location>
        <begin position="849"/>
        <end position="1063"/>
    </location>
</feature>
<dbReference type="SUPFAM" id="SSF63829">
    <property type="entry name" value="Calcium-dependent phosphotriesterase"/>
    <property type="match status" value="3"/>
</dbReference>
<dbReference type="SUPFAM" id="SSF46689">
    <property type="entry name" value="Homeodomain-like"/>
    <property type="match status" value="1"/>
</dbReference>
<dbReference type="PROSITE" id="PS00041">
    <property type="entry name" value="HTH_ARAC_FAMILY_1"/>
    <property type="match status" value="1"/>
</dbReference>
<accession>A0ABS8GVX7</accession>
<dbReference type="CDD" id="cd00075">
    <property type="entry name" value="HATPase"/>
    <property type="match status" value="1"/>
</dbReference>
<dbReference type="Gene3D" id="2.60.40.10">
    <property type="entry name" value="Immunoglobulins"/>
    <property type="match status" value="1"/>
</dbReference>
<evidence type="ECO:0000256" key="8">
    <source>
        <dbReference type="SAM" id="Phobius"/>
    </source>
</evidence>
<dbReference type="Gene3D" id="3.30.565.10">
    <property type="entry name" value="Histidine kinase-like ATPase, C-terminal domain"/>
    <property type="match status" value="1"/>
</dbReference>
<keyword evidence="8" id="KW-0812">Transmembrane</keyword>
<keyword evidence="3 7" id="KW-0597">Phosphoprotein</keyword>
<dbReference type="InterPro" id="IPR004358">
    <property type="entry name" value="Sig_transdc_His_kin-like_C"/>
</dbReference>
<dbReference type="Proteomes" id="UP001197770">
    <property type="component" value="Unassembled WGS sequence"/>
</dbReference>
<dbReference type="Pfam" id="PF12833">
    <property type="entry name" value="HTH_18"/>
    <property type="match status" value="1"/>
</dbReference>
<dbReference type="EMBL" id="JAJGMW010000024">
    <property type="protein sequence ID" value="MCC4214155.1"/>
    <property type="molecule type" value="Genomic_DNA"/>
</dbReference>
<dbReference type="CDD" id="cd17574">
    <property type="entry name" value="REC_OmpR"/>
    <property type="match status" value="1"/>
</dbReference>
<dbReference type="Gene3D" id="3.40.50.2300">
    <property type="match status" value="1"/>
</dbReference>
<keyword evidence="8" id="KW-0472">Membrane</keyword>
<dbReference type="PRINTS" id="PR00344">
    <property type="entry name" value="BCTRLSENSOR"/>
</dbReference>
<dbReference type="InterPro" id="IPR036890">
    <property type="entry name" value="HATPase_C_sf"/>
</dbReference>
<evidence type="ECO:0000313" key="13">
    <source>
        <dbReference type="Proteomes" id="UP001197770"/>
    </source>
</evidence>
<name>A0ABS8GVX7_9FLAO</name>
<evidence type="ECO:0000256" key="1">
    <source>
        <dbReference type="ARBA" id="ARBA00000085"/>
    </source>
</evidence>
<dbReference type="SMART" id="SM00342">
    <property type="entry name" value="HTH_ARAC"/>
    <property type="match status" value="1"/>
</dbReference>
<dbReference type="PROSITE" id="PS01124">
    <property type="entry name" value="HTH_ARAC_FAMILY_2"/>
    <property type="match status" value="1"/>
</dbReference>
<dbReference type="SMART" id="SM00388">
    <property type="entry name" value="HisKA"/>
    <property type="match status" value="1"/>
</dbReference>
<comment type="catalytic activity">
    <reaction evidence="1">
        <text>ATP + protein L-histidine = ADP + protein N-phospho-L-histidine.</text>
        <dbReference type="EC" id="2.7.13.3"/>
    </reaction>
</comment>
<dbReference type="InterPro" id="IPR036097">
    <property type="entry name" value="HisK_dim/P_sf"/>
</dbReference>
<dbReference type="CDD" id="cd00082">
    <property type="entry name" value="HisKA"/>
    <property type="match status" value="1"/>
</dbReference>
<dbReference type="InterPro" id="IPR011006">
    <property type="entry name" value="CheY-like_superfamily"/>
</dbReference>
<dbReference type="SUPFAM" id="SSF55874">
    <property type="entry name" value="ATPase domain of HSP90 chaperone/DNA topoisomerase II/histidine kinase"/>
    <property type="match status" value="1"/>
</dbReference>
<dbReference type="Pfam" id="PF07495">
    <property type="entry name" value="Y_Y_Y"/>
    <property type="match status" value="1"/>
</dbReference>
<proteinExistence type="predicted"/>
<dbReference type="InterPro" id="IPR018060">
    <property type="entry name" value="HTH_AraC"/>
</dbReference>
<feature type="transmembrane region" description="Helical" evidence="8">
    <location>
        <begin position="791"/>
        <end position="813"/>
    </location>
</feature>
<dbReference type="InterPro" id="IPR001789">
    <property type="entry name" value="Sig_transdc_resp-reg_receiver"/>
</dbReference>
<dbReference type="SMART" id="SM00387">
    <property type="entry name" value="HATPase_c"/>
    <property type="match status" value="1"/>
</dbReference>
<protein>
    <recommendedName>
        <fullName evidence="2">histidine kinase</fullName>
        <ecNumber evidence="2">2.7.13.3</ecNumber>
    </recommendedName>
</protein>
<dbReference type="Pfam" id="PF00512">
    <property type="entry name" value="HisKA"/>
    <property type="match status" value="1"/>
</dbReference>
<dbReference type="SUPFAM" id="SSF52172">
    <property type="entry name" value="CheY-like"/>
    <property type="match status" value="1"/>
</dbReference>
<dbReference type="InterPro" id="IPR003594">
    <property type="entry name" value="HATPase_dom"/>
</dbReference>
<organism evidence="12 13">
    <name type="scientific">Leeuwenhoekiella parthenopeia</name>
    <dbReference type="NCBI Taxonomy" id="2890320"/>
    <lineage>
        <taxon>Bacteria</taxon>
        <taxon>Pseudomonadati</taxon>
        <taxon>Bacteroidota</taxon>
        <taxon>Flavobacteriia</taxon>
        <taxon>Flavobacteriales</taxon>
        <taxon>Flavobacteriaceae</taxon>
        <taxon>Leeuwenhoekiella</taxon>
    </lineage>
</organism>
<comment type="caution">
    <text evidence="12">The sequence shown here is derived from an EMBL/GenBank/DDBJ whole genome shotgun (WGS) entry which is preliminary data.</text>
</comment>
<evidence type="ECO:0000256" key="3">
    <source>
        <dbReference type="ARBA" id="ARBA00022553"/>
    </source>
</evidence>
<dbReference type="RefSeq" id="WP_228231219.1">
    <property type="nucleotide sequence ID" value="NZ_JAJGMW010000024.1"/>
</dbReference>
<evidence type="ECO:0000259" key="9">
    <source>
        <dbReference type="PROSITE" id="PS01124"/>
    </source>
</evidence>
<evidence type="ECO:0000256" key="4">
    <source>
        <dbReference type="ARBA" id="ARBA00023015"/>
    </source>
</evidence>
<evidence type="ECO:0000259" key="10">
    <source>
        <dbReference type="PROSITE" id="PS50109"/>
    </source>
</evidence>
<dbReference type="InterPro" id="IPR009057">
    <property type="entry name" value="Homeodomain-like_sf"/>
</dbReference>
<evidence type="ECO:0000256" key="6">
    <source>
        <dbReference type="ARBA" id="ARBA00023163"/>
    </source>
</evidence>
<dbReference type="InterPro" id="IPR005467">
    <property type="entry name" value="His_kinase_dom"/>
</dbReference>
<dbReference type="SUPFAM" id="SSF47384">
    <property type="entry name" value="Homodimeric domain of signal transducing histidine kinase"/>
    <property type="match status" value="1"/>
</dbReference>
<evidence type="ECO:0000256" key="7">
    <source>
        <dbReference type="PROSITE-ProRule" id="PRU00169"/>
    </source>
</evidence>
<evidence type="ECO:0000259" key="11">
    <source>
        <dbReference type="PROSITE" id="PS50110"/>
    </source>
</evidence>
<dbReference type="PROSITE" id="PS50109">
    <property type="entry name" value="HIS_KIN"/>
    <property type="match status" value="1"/>
</dbReference>
<feature type="modified residue" description="4-aspartylphosphate" evidence="7">
    <location>
        <position position="1162"/>
    </location>
</feature>
<dbReference type="PROSITE" id="PS50110">
    <property type="entry name" value="RESPONSE_REGULATORY"/>
    <property type="match status" value="1"/>
</dbReference>
<keyword evidence="5" id="KW-0238">DNA-binding</keyword>
<dbReference type="InterPro" id="IPR003661">
    <property type="entry name" value="HisK_dim/P_dom"/>
</dbReference>
<dbReference type="Pfam" id="PF00072">
    <property type="entry name" value="Response_reg"/>
    <property type="match status" value="1"/>
</dbReference>
<gene>
    <name evidence="12" type="ORF">LLW17_15620</name>
</gene>
<dbReference type="InterPro" id="IPR011123">
    <property type="entry name" value="Y_Y_Y"/>
</dbReference>
<reference evidence="12 13" key="1">
    <citation type="submission" date="2021-11" db="EMBL/GenBank/DDBJ databases">
        <title>Seasonal and diel survey of microbial diversity of the Tyrrhenian coast.</title>
        <authorList>
            <person name="Gattoni G."/>
            <person name="Corral P."/>
        </authorList>
    </citation>
    <scope>NUCLEOTIDE SEQUENCE [LARGE SCALE GENOMIC DNA]</scope>
    <source>
        <strain evidence="12 13">Mr9</strain>
    </source>
</reference>
<dbReference type="PANTHER" id="PTHR43547:SF2">
    <property type="entry name" value="HYBRID SIGNAL TRANSDUCTION HISTIDINE KINASE C"/>
    <property type="match status" value="1"/>
</dbReference>
<dbReference type="Gene3D" id="1.10.287.130">
    <property type="match status" value="1"/>
</dbReference>
<dbReference type="InterPro" id="IPR018062">
    <property type="entry name" value="HTH_AraC-typ_CS"/>
</dbReference>
<keyword evidence="6" id="KW-0804">Transcription</keyword>
<evidence type="ECO:0000256" key="2">
    <source>
        <dbReference type="ARBA" id="ARBA00012438"/>
    </source>
</evidence>
<keyword evidence="4" id="KW-0805">Transcription regulation</keyword>
<dbReference type="SMART" id="SM00448">
    <property type="entry name" value="REC"/>
    <property type="match status" value="1"/>
</dbReference>
<dbReference type="Pfam" id="PF07494">
    <property type="entry name" value="Reg_prop"/>
    <property type="match status" value="5"/>
</dbReference>
<keyword evidence="8" id="KW-1133">Transmembrane helix</keyword>
<feature type="domain" description="HTH araC/xylS-type" evidence="9">
    <location>
        <begin position="1281"/>
        <end position="1363"/>
    </location>
</feature>
<dbReference type="Gene3D" id="2.130.10.10">
    <property type="entry name" value="YVTN repeat-like/Quinoprotein amine dehydrogenase"/>
    <property type="match status" value="3"/>
</dbReference>
<sequence>MKLIPLVLLIFCGYTLNGQVRCKPVENIDEQLTFYNFDLSSGISNSYINSIEQDASGFIWVGTIDGLNRYDGSSFKIYRHRSTDTLSLYNNYVDHINYEQNGDLLVLTDEGLDLYSGKTDAFTKIAAFDLPSDNVRAVKKGANGNYYVGYTHAGVRVFDANYRELAAYRHEPKNKASLSYNEVSSMLLQGDSILWVGTYRKGLNRIDLKSKTVSRIYFEQLPENEEQPGVQALHLDAGQNLWIGSQNGLFVLRRDCVINSLGAGSEDALSDEEILCFAEDNQGRMWIGTRNGGLNILNMKSFVEGKGEIQLTRFLPRKDGSSVFNRTVSALKLDRGGNMWIGTSNGLNFVNPKGEPIKLINEESSVRGLLSHDRIASLANSREGNVYIGTDGGGIDLYHAATGKITPFASSRDQSGLSNDYVLALLEDSKGRLWAGTYKGGLNKMKNGIWSHYLQESQAAGNDVRAIFEDDQKTIWVGTNRGGLYKYDEVNDTFDYVELLGKRDIRAIAQDSRGNFWMATYGDGILKYNPVTRQYSDFNSQRLKGLPSDIFFSLILINDEELLAGSRFGGLIRFNTRTADFDIINEEDGLPNTTVNSIVRYDEDEVWLSTNNGLSAYNLKTNTVSNLLNPRAIQKSEFNIGTALLDERRNLWFGGNKGLNIFKPENLYGEDKQYGIVFKGLSVNNERVAIQPEAEAALLPKSLNALDLLKLTYREKLFSIDFALLKYPFSQDVRYSYLLEGYSNTWVELGTNGHINFTNLPSGKYKLIIKAVEQSGAATTRELPLTITPPFWLTMPAYLLYFVLAVVLIYLGFKYYSERLKLKNSLLFEKRQRQLEHDFNEERMRFYSGFSHELKTPLTLILAPLEILAQELKTTRHNARVDLIRKNASELLASINRLLDFRKTEEGLSILYVQTYDLIPVLDEWINLHANAAEVKEIDLRFESDLSHLSVTNDIDKLQIIFNNLMSNALKYTLEKGRIRIKLTADEKAYSLSVEDSGVGILPEEFDHIFNWFYHSNSSVKRNGSGIGLSLSRRFAELHNGSLRVNSRPGEGSTFVIEIPFDLSQIPSDKIKYATEPFASGTKAGKSSAVYMRSYETKTYDKKAILNGDKERELILLVEDNPDILELLDAILSEKYDLIHAENGEIGIGMAGKFSPDLIITDVMMPVKDGIDLCHELKSAKETSHIPIIMLSAKADTAVKVTGYKEGADDYLTKPFEPELIKARVRNLLDSRMLLQTYFKGLGDTQELSSTETRVLDKEKVFLADFEKAVLKFKDSEGSIILKLTRELGMSRTSLYKKITVLTGENINSYVRSIKVNKASQLMREEGYSVSEAASAVGFNNPKYFRKIFKEQFGKLPSEFTTSIHKLL</sequence>
<evidence type="ECO:0000256" key="5">
    <source>
        <dbReference type="ARBA" id="ARBA00023125"/>
    </source>
</evidence>
<keyword evidence="13" id="KW-1185">Reference proteome</keyword>
<feature type="domain" description="Response regulatory" evidence="11">
    <location>
        <begin position="1114"/>
        <end position="1229"/>
    </location>
</feature>
<dbReference type="InterPro" id="IPR015943">
    <property type="entry name" value="WD40/YVTN_repeat-like_dom_sf"/>
</dbReference>
<dbReference type="PANTHER" id="PTHR43547">
    <property type="entry name" value="TWO-COMPONENT HISTIDINE KINASE"/>
    <property type="match status" value="1"/>
</dbReference>